<dbReference type="PROSITE" id="PS51898">
    <property type="entry name" value="TYR_RECOMBINASE"/>
    <property type="match status" value="1"/>
</dbReference>
<dbReference type="PANTHER" id="PTHR30349">
    <property type="entry name" value="PHAGE INTEGRASE-RELATED"/>
    <property type="match status" value="1"/>
</dbReference>
<dbReference type="PANTHER" id="PTHR30349:SF41">
    <property type="entry name" value="INTEGRASE_RECOMBINASE PROTEIN MJ0367-RELATED"/>
    <property type="match status" value="1"/>
</dbReference>
<comment type="similarity">
    <text evidence="1">Belongs to the 'phage' integrase family.</text>
</comment>
<evidence type="ECO:0000256" key="1">
    <source>
        <dbReference type="ARBA" id="ARBA00008857"/>
    </source>
</evidence>
<feature type="domain" description="Tyr recombinase" evidence="6">
    <location>
        <begin position="108"/>
        <end position="293"/>
    </location>
</feature>
<dbReference type="AlphaFoldDB" id="A0ABD4ZSU2"/>
<dbReference type="Proteomes" id="UP001241571">
    <property type="component" value="Unassembled WGS sequence"/>
</dbReference>
<dbReference type="GO" id="GO:0003677">
    <property type="term" value="F:DNA binding"/>
    <property type="evidence" value="ECO:0007669"/>
    <property type="project" value="UniProtKB-UniRule"/>
</dbReference>
<keyword evidence="2" id="KW-0229">DNA integration</keyword>
<dbReference type="InterPro" id="IPR044068">
    <property type="entry name" value="CB"/>
</dbReference>
<dbReference type="EMBL" id="JASUBT010000005">
    <property type="protein sequence ID" value="MDL4935824.1"/>
    <property type="molecule type" value="Genomic_DNA"/>
</dbReference>
<dbReference type="Pfam" id="PF00589">
    <property type="entry name" value="Phage_integrase"/>
    <property type="match status" value="1"/>
</dbReference>
<keyword evidence="3 5" id="KW-0238">DNA-binding</keyword>
<reference evidence="8 9" key="1">
    <citation type="submission" date="2023-06" db="EMBL/GenBank/DDBJ databases">
        <title>Acute promotion of culturable opportunistic pathogens and persistent increase of antibiotic resistance following antibiotic exposure in mouse gut microbiota.</title>
        <authorList>
            <person name="Li L."/>
            <person name="Wang B."/>
            <person name="Sun Y."/>
            <person name="Wang M."/>
            <person name="Xu H."/>
        </authorList>
    </citation>
    <scope>NUCLEOTIDE SEQUENCE [LARGE SCALE GENOMIC DNA]</scope>
    <source>
        <strain evidence="8 9">CRI2_2</strain>
    </source>
</reference>
<dbReference type="Gene3D" id="1.10.150.130">
    <property type="match status" value="1"/>
</dbReference>
<evidence type="ECO:0000259" key="6">
    <source>
        <dbReference type="PROSITE" id="PS51898"/>
    </source>
</evidence>
<proteinExistence type="inferred from homology"/>
<dbReference type="GO" id="GO:0015074">
    <property type="term" value="P:DNA integration"/>
    <property type="evidence" value="ECO:0007669"/>
    <property type="project" value="UniProtKB-KW"/>
</dbReference>
<name>A0ABD4ZSU2_ENTGA</name>
<dbReference type="RefSeq" id="WP_081118547.1">
    <property type="nucleotide sequence ID" value="NZ_CABGIR010000016.1"/>
</dbReference>
<dbReference type="PROSITE" id="PS51900">
    <property type="entry name" value="CB"/>
    <property type="match status" value="1"/>
</dbReference>
<organism evidence="8 9">
    <name type="scientific">Enterococcus gallinarum</name>
    <dbReference type="NCBI Taxonomy" id="1353"/>
    <lineage>
        <taxon>Bacteria</taxon>
        <taxon>Bacillati</taxon>
        <taxon>Bacillota</taxon>
        <taxon>Bacilli</taxon>
        <taxon>Lactobacillales</taxon>
        <taxon>Enterococcaceae</taxon>
        <taxon>Enterococcus</taxon>
    </lineage>
</organism>
<dbReference type="InterPro" id="IPR004107">
    <property type="entry name" value="Integrase_SAM-like_N"/>
</dbReference>
<sequence>MIFTWEELIEEYMLELTARGYAKSSLQSYSSQLLTISKFFKEHSIDPLDVKKIHVKKMIILWQELGRAPVTINKGTVILKGFYRYCCDEGYITVNPCDGIRQQREQKKIIYPLNDTEIKQILHVAGQHSYPLLRHRNTVILMLMLDCGLRIGEVERLNNADVLQNQLYIKEAKNRKERAVALSPAMKKALIKYMRVKKQLKLDCEALIVNYHNERMTKGNIWFMMQQIAKKVKIRDEVRFSGHTLRHTYAAMQVRNGLDIHTLSLNMGHENIGITQTYLRSLRSDDFIDKSIKTSTLMNLR</sequence>
<evidence type="ECO:0000256" key="2">
    <source>
        <dbReference type="ARBA" id="ARBA00022908"/>
    </source>
</evidence>
<dbReference type="InterPro" id="IPR011010">
    <property type="entry name" value="DNA_brk_join_enz"/>
</dbReference>
<evidence type="ECO:0000256" key="5">
    <source>
        <dbReference type="PROSITE-ProRule" id="PRU01248"/>
    </source>
</evidence>
<evidence type="ECO:0000256" key="4">
    <source>
        <dbReference type="ARBA" id="ARBA00023172"/>
    </source>
</evidence>
<accession>A0ABD4ZSU2</accession>
<evidence type="ECO:0000259" key="7">
    <source>
        <dbReference type="PROSITE" id="PS51900"/>
    </source>
</evidence>
<evidence type="ECO:0000256" key="3">
    <source>
        <dbReference type="ARBA" id="ARBA00023125"/>
    </source>
</evidence>
<feature type="domain" description="Core-binding (CB)" evidence="7">
    <location>
        <begin position="3"/>
        <end position="87"/>
    </location>
</feature>
<keyword evidence="4" id="KW-0233">DNA recombination</keyword>
<dbReference type="CDD" id="cd00397">
    <property type="entry name" value="DNA_BRE_C"/>
    <property type="match status" value="1"/>
</dbReference>
<dbReference type="Pfam" id="PF02899">
    <property type="entry name" value="Phage_int_SAM_1"/>
    <property type="match status" value="1"/>
</dbReference>
<dbReference type="InterPro" id="IPR050090">
    <property type="entry name" value="Tyrosine_recombinase_XerCD"/>
</dbReference>
<dbReference type="Gene3D" id="1.10.443.10">
    <property type="entry name" value="Intergrase catalytic core"/>
    <property type="match status" value="1"/>
</dbReference>
<dbReference type="GO" id="GO:0006310">
    <property type="term" value="P:DNA recombination"/>
    <property type="evidence" value="ECO:0007669"/>
    <property type="project" value="UniProtKB-KW"/>
</dbReference>
<protein>
    <submittedName>
        <fullName evidence="8">Tyrosine-type recombinase/integrase</fullName>
    </submittedName>
</protein>
<gene>
    <name evidence="8" type="ORF">QRX88_08870</name>
</gene>
<dbReference type="InterPro" id="IPR013762">
    <property type="entry name" value="Integrase-like_cat_sf"/>
</dbReference>
<evidence type="ECO:0000313" key="8">
    <source>
        <dbReference type="EMBL" id="MDL4935824.1"/>
    </source>
</evidence>
<evidence type="ECO:0000313" key="9">
    <source>
        <dbReference type="Proteomes" id="UP001241571"/>
    </source>
</evidence>
<dbReference type="SUPFAM" id="SSF56349">
    <property type="entry name" value="DNA breaking-rejoining enzymes"/>
    <property type="match status" value="1"/>
</dbReference>
<dbReference type="InterPro" id="IPR010998">
    <property type="entry name" value="Integrase_recombinase_N"/>
</dbReference>
<dbReference type="InterPro" id="IPR002104">
    <property type="entry name" value="Integrase_catalytic"/>
</dbReference>
<comment type="caution">
    <text evidence="8">The sequence shown here is derived from an EMBL/GenBank/DDBJ whole genome shotgun (WGS) entry which is preliminary data.</text>
</comment>